<dbReference type="EnsemblPlants" id="AET4Gv20544100.6">
    <property type="protein sequence ID" value="AET4Gv20544100.6"/>
    <property type="gene ID" value="AET4Gv20544100"/>
</dbReference>
<proteinExistence type="predicted"/>
<organism evidence="1 2">
    <name type="scientific">Aegilops tauschii subsp. strangulata</name>
    <name type="common">Goatgrass</name>
    <dbReference type="NCBI Taxonomy" id="200361"/>
    <lineage>
        <taxon>Eukaryota</taxon>
        <taxon>Viridiplantae</taxon>
        <taxon>Streptophyta</taxon>
        <taxon>Embryophyta</taxon>
        <taxon>Tracheophyta</taxon>
        <taxon>Spermatophyta</taxon>
        <taxon>Magnoliopsida</taxon>
        <taxon>Liliopsida</taxon>
        <taxon>Poales</taxon>
        <taxon>Poaceae</taxon>
        <taxon>BOP clade</taxon>
        <taxon>Pooideae</taxon>
        <taxon>Triticodae</taxon>
        <taxon>Triticeae</taxon>
        <taxon>Triticinae</taxon>
        <taxon>Aegilops</taxon>
    </lineage>
</organism>
<reference evidence="1" key="3">
    <citation type="journal article" date="2017" name="Nature">
        <title>Genome sequence of the progenitor of the wheat D genome Aegilops tauschii.</title>
        <authorList>
            <person name="Luo M.C."/>
            <person name="Gu Y.Q."/>
            <person name="Puiu D."/>
            <person name="Wang H."/>
            <person name="Twardziok S.O."/>
            <person name="Deal K.R."/>
            <person name="Huo N."/>
            <person name="Zhu T."/>
            <person name="Wang L."/>
            <person name="Wang Y."/>
            <person name="McGuire P.E."/>
            <person name="Liu S."/>
            <person name="Long H."/>
            <person name="Ramasamy R.K."/>
            <person name="Rodriguez J.C."/>
            <person name="Van S.L."/>
            <person name="Yuan L."/>
            <person name="Wang Z."/>
            <person name="Xia Z."/>
            <person name="Xiao L."/>
            <person name="Anderson O.D."/>
            <person name="Ouyang S."/>
            <person name="Liang Y."/>
            <person name="Zimin A.V."/>
            <person name="Pertea G."/>
            <person name="Qi P."/>
            <person name="Bennetzen J.L."/>
            <person name="Dai X."/>
            <person name="Dawson M.W."/>
            <person name="Muller H.G."/>
            <person name="Kugler K."/>
            <person name="Rivarola-Duarte L."/>
            <person name="Spannagl M."/>
            <person name="Mayer K.F.X."/>
            <person name="Lu F.H."/>
            <person name="Bevan M.W."/>
            <person name="Leroy P."/>
            <person name="Li P."/>
            <person name="You F.M."/>
            <person name="Sun Q."/>
            <person name="Liu Z."/>
            <person name="Lyons E."/>
            <person name="Wicker T."/>
            <person name="Salzberg S.L."/>
            <person name="Devos K.M."/>
            <person name="Dvorak J."/>
        </authorList>
    </citation>
    <scope>NUCLEOTIDE SEQUENCE [LARGE SCALE GENOMIC DNA]</scope>
    <source>
        <strain evidence="1">cv. AL8/78</strain>
    </source>
</reference>
<dbReference type="Gramene" id="AET4Gv20544100.6">
    <property type="protein sequence ID" value="AET4Gv20544100.6"/>
    <property type="gene ID" value="AET4Gv20544100"/>
</dbReference>
<evidence type="ECO:0000313" key="2">
    <source>
        <dbReference type="Proteomes" id="UP000015105"/>
    </source>
</evidence>
<dbReference type="AlphaFoldDB" id="A0A453IF66"/>
<name>A0A453IF66_AEGTS</name>
<keyword evidence="2" id="KW-1185">Reference proteome</keyword>
<protein>
    <submittedName>
        <fullName evidence="1">Uncharacterized protein</fullName>
    </submittedName>
</protein>
<evidence type="ECO:0000313" key="1">
    <source>
        <dbReference type="EnsemblPlants" id="AET4Gv20544100.6"/>
    </source>
</evidence>
<dbReference type="Proteomes" id="UP000015105">
    <property type="component" value="Chromosome 4D"/>
</dbReference>
<accession>A0A453IF66</accession>
<reference evidence="1" key="4">
    <citation type="submission" date="2019-03" db="UniProtKB">
        <authorList>
            <consortium name="EnsemblPlants"/>
        </authorList>
    </citation>
    <scope>IDENTIFICATION</scope>
</reference>
<reference evidence="2" key="1">
    <citation type="journal article" date="2014" name="Science">
        <title>Ancient hybridizations among the ancestral genomes of bread wheat.</title>
        <authorList>
            <consortium name="International Wheat Genome Sequencing Consortium,"/>
            <person name="Marcussen T."/>
            <person name="Sandve S.R."/>
            <person name="Heier L."/>
            <person name="Spannagl M."/>
            <person name="Pfeifer M."/>
            <person name="Jakobsen K.S."/>
            <person name="Wulff B.B."/>
            <person name="Steuernagel B."/>
            <person name="Mayer K.F."/>
            <person name="Olsen O.A."/>
        </authorList>
    </citation>
    <scope>NUCLEOTIDE SEQUENCE [LARGE SCALE GENOMIC DNA]</scope>
    <source>
        <strain evidence="2">cv. AL8/78</strain>
    </source>
</reference>
<sequence length="82" mass="8968">ALAHGLVEACQAEHAAEPHEALKSVALLVPWMVWKHRNSCVFDSATPSMNTLLDRIKDEACSWVAAGAPGLRLVLPQTWDVH</sequence>
<reference evidence="1" key="5">
    <citation type="journal article" date="2021" name="G3 (Bethesda)">
        <title>Aegilops tauschii genome assembly Aet v5.0 features greater sequence contiguity and improved annotation.</title>
        <authorList>
            <person name="Wang L."/>
            <person name="Zhu T."/>
            <person name="Rodriguez J.C."/>
            <person name="Deal K.R."/>
            <person name="Dubcovsky J."/>
            <person name="McGuire P.E."/>
            <person name="Lux T."/>
            <person name="Spannagl M."/>
            <person name="Mayer K.F.X."/>
            <person name="Baldrich P."/>
            <person name="Meyers B.C."/>
            <person name="Huo N."/>
            <person name="Gu Y.Q."/>
            <person name="Zhou H."/>
            <person name="Devos K.M."/>
            <person name="Bennetzen J.L."/>
            <person name="Unver T."/>
            <person name="Budak H."/>
            <person name="Gulick P.J."/>
            <person name="Galiba G."/>
            <person name="Kalapos B."/>
            <person name="Nelson D.R."/>
            <person name="Li P."/>
            <person name="You F.M."/>
            <person name="Luo M.C."/>
            <person name="Dvorak J."/>
        </authorList>
    </citation>
    <scope>NUCLEOTIDE SEQUENCE [LARGE SCALE GENOMIC DNA]</scope>
    <source>
        <strain evidence="1">cv. AL8/78</strain>
    </source>
</reference>
<reference evidence="2" key="2">
    <citation type="journal article" date="2017" name="Nat. Plants">
        <title>The Aegilops tauschii genome reveals multiple impacts of transposons.</title>
        <authorList>
            <person name="Zhao G."/>
            <person name="Zou C."/>
            <person name="Li K."/>
            <person name="Wang K."/>
            <person name="Li T."/>
            <person name="Gao L."/>
            <person name="Zhang X."/>
            <person name="Wang H."/>
            <person name="Yang Z."/>
            <person name="Liu X."/>
            <person name="Jiang W."/>
            <person name="Mao L."/>
            <person name="Kong X."/>
            <person name="Jiao Y."/>
            <person name="Jia J."/>
        </authorList>
    </citation>
    <scope>NUCLEOTIDE SEQUENCE [LARGE SCALE GENOMIC DNA]</scope>
    <source>
        <strain evidence="2">cv. AL8/78</strain>
    </source>
</reference>